<protein>
    <submittedName>
        <fullName evidence="2">Reverse transcriptase</fullName>
    </submittedName>
</protein>
<accession>A0A7I4Z660</accession>
<evidence type="ECO:0000313" key="1">
    <source>
        <dbReference type="Proteomes" id="UP000025227"/>
    </source>
</evidence>
<dbReference type="Proteomes" id="UP000025227">
    <property type="component" value="Unplaced"/>
</dbReference>
<reference evidence="2" key="1">
    <citation type="submission" date="2020-12" db="UniProtKB">
        <authorList>
            <consortium name="WormBaseParasite"/>
        </authorList>
    </citation>
    <scope>IDENTIFICATION</scope>
    <source>
        <strain evidence="2">MHco3</strain>
    </source>
</reference>
<organism evidence="1 2">
    <name type="scientific">Haemonchus contortus</name>
    <name type="common">Barber pole worm</name>
    <dbReference type="NCBI Taxonomy" id="6289"/>
    <lineage>
        <taxon>Eukaryota</taxon>
        <taxon>Metazoa</taxon>
        <taxon>Ecdysozoa</taxon>
        <taxon>Nematoda</taxon>
        <taxon>Chromadorea</taxon>
        <taxon>Rhabditida</taxon>
        <taxon>Rhabditina</taxon>
        <taxon>Rhabditomorpha</taxon>
        <taxon>Strongyloidea</taxon>
        <taxon>Trichostrongylidae</taxon>
        <taxon>Haemonchus</taxon>
    </lineage>
</organism>
<evidence type="ECO:0000313" key="2">
    <source>
        <dbReference type="WBParaSite" id="HCON_00179300-00001"/>
    </source>
</evidence>
<sequence>MTYFSHAQMKFQTSKNTSCTLNSDSDARTFRRLKESRVFSLANCCLSKTLTAGDLITLPHPARSTPTECVQNAGRAITIWTQPGSVALKVQRIMNLDDKVNDPRALDFAYAVFRNKCAHISNMARAIEPASIMRHGSLGGWTTVSKRNFELGWLIARKIERNNFDTSSMLDRVHNRILIVVPIVLRRMAWMSGGNRARVFFYGEFSAIKTKLDSLFTDDLGAVVLILPPEEPHKVTAWLAVVSAIDLWTACATKVYLVNGPRTSNVVSWEHVTIKMRTTF</sequence>
<name>A0A7I4Z660_HAECO</name>
<keyword evidence="1" id="KW-1185">Reference proteome</keyword>
<dbReference type="WBParaSite" id="HCON_00179300-00001">
    <property type="protein sequence ID" value="HCON_00179300-00001"/>
    <property type="gene ID" value="HCON_00179300"/>
</dbReference>
<proteinExistence type="predicted"/>
<dbReference type="AlphaFoldDB" id="A0A7I4Z660"/>
<dbReference type="OrthoDB" id="5866377at2759"/>
<dbReference type="OMA" id="WDITRIV"/>